<dbReference type="InterPro" id="IPR020946">
    <property type="entry name" value="Flavin_mOase-like"/>
</dbReference>
<accession>A0A1B8AEU7</accession>
<dbReference type="GO" id="GO:0050661">
    <property type="term" value="F:NADP binding"/>
    <property type="evidence" value="ECO:0007669"/>
    <property type="project" value="InterPro"/>
</dbReference>
<reference evidence="8 9" key="1">
    <citation type="submission" date="2016-06" db="EMBL/GenBank/DDBJ databases">
        <title>Living apart together: crosstalk between the core and supernumerary genomes in a fungal plant pathogen.</title>
        <authorList>
            <person name="Vanheule A."/>
            <person name="Audenaert K."/>
            <person name="Warris S."/>
            <person name="Van De Geest H."/>
            <person name="Schijlen E."/>
            <person name="Hofte M."/>
            <person name="De Saeger S."/>
            <person name="Haesaert G."/>
            <person name="Waalwijk C."/>
            <person name="Van Der Lee T."/>
        </authorList>
    </citation>
    <scope>NUCLEOTIDE SEQUENCE [LARGE SCALE GENOMIC DNA]</scope>
    <source>
        <strain evidence="8 9">2516</strain>
    </source>
</reference>
<feature type="chain" id="PRO_5008602791" description="Dimethylaniline monooxygenase" evidence="7">
    <location>
        <begin position="31"/>
        <end position="682"/>
    </location>
</feature>
<dbReference type="EMBL" id="LYXU01000004">
    <property type="protein sequence ID" value="OBS18995.1"/>
    <property type="molecule type" value="Genomic_DNA"/>
</dbReference>
<comment type="similarity">
    <text evidence="1">Belongs to the FMO family.</text>
</comment>
<feature type="signal peptide" evidence="7">
    <location>
        <begin position="1"/>
        <end position="30"/>
    </location>
</feature>
<evidence type="ECO:0000256" key="7">
    <source>
        <dbReference type="SAM" id="SignalP"/>
    </source>
</evidence>
<evidence type="ECO:0000313" key="8">
    <source>
        <dbReference type="EMBL" id="OBS18995.1"/>
    </source>
</evidence>
<evidence type="ECO:0000256" key="4">
    <source>
        <dbReference type="ARBA" id="ARBA00022857"/>
    </source>
</evidence>
<dbReference type="OMA" id="CHLAITS"/>
<keyword evidence="9" id="KW-1185">Reference proteome</keyword>
<keyword evidence="3" id="KW-0274">FAD</keyword>
<keyword evidence="6" id="KW-0472">Membrane</keyword>
<dbReference type="AlphaFoldDB" id="A0A1B8AEU7"/>
<keyword evidence="4" id="KW-0521">NADP</keyword>
<dbReference type="InterPro" id="IPR050346">
    <property type="entry name" value="FMO-like"/>
</dbReference>
<comment type="caution">
    <text evidence="8">The sequence shown here is derived from an EMBL/GenBank/DDBJ whole genome shotgun (WGS) entry which is preliminary data.</text>
</comment>
<sequence>MHEFTEARTIHTSSLIVLLLFVLIPGYCLRNPTNISIRVAIIGGGPSGLVQLKTLKTAHEHFPSTEPFEVKLFESYDKLGGVFLHHVYEDAELVSSKFLTTFSDFRPRPEDNDFFSSERYREYLEEYTTHFDLWLHIHLSTPVTGIRRGDTSEHVVRYKGPDGEETEWECDAIAVCSGVHSKAHMPSIPGIENVPEVIHSSDFKKREQFGTGKTVMVLGSGETGCDMCHLAITSPTKQVIFCHRDGWIGAPKRAPGQRFLPWLFGDEDYEEPQLPIDVSQVTLFDSMYVHPMVRDTMIVWDYYHFLALPAGCWICGGSEYGVDQWVGQIFSDRFHASRLFWNKGWQRIQNNVSTPWRPTKWPLGTRIRQFFFNTAITPAKRTIDVAPFPSHFTSHGVAHFPDNGRPEAKLIQRSVIKPDMVIFATGYVPHFPFFNTNYNAGRRPYPVSHDADVRQVWSSTDPTVGFIGFVRPGFGAIPPLAEMQSMLFATHLLNRVPRPLLKDDEWHYRIIHAPSARVTYGVEHDSYAYQLAKDMDMAPSFTDILRIALYTPRGWRLPYVWAGGASFTAKFRLVGPWKSDKAAEILTGELWETISRRNGLFGNIPMVVIPVLYLGGINLYYYMYSLFWGSLAKLGLCKAPVPRNDVKRKFEELAQREQMKMVQDIKMTADVRVMEVSEDGDF</sequence>
<evidence type="ECO:0000256" key="3">
    <source>
        <dbReference type="ARBA" id="ARBA00022827"/>
    </source>
</evidence>
<keyword evidence="7" id="KW-0732">Signal</keyword>
<protein>
    <recommendedName>
        <fullName evidence="10">Dimethylaniline monooxygenase</fullName>
    </recommendedName>
</protein>
<dbReference type="PIRSF" id="PIRSF000332">
    <property type="entry name" value="FMO"/>
    <property type="match status" value="1"/>
</dbReference>
<keyword evidence="6" id="KW-0812">Transmembrane</keyword>
<gene>
    <name evidence="8" type="ORF">FPOA_10720</name>
</gene>
<dbReference type="Gene3D" id="3.50.50.60">
    <property type="entry name" value="FAD/NAD(P)-binding domain"/>
    <property type="match status" value="2"/>
</dbReference>
<dbReference type="PRINTS" id="PR00370">
    <property type="entry name" value="FMOXYGENASE"/>
</dbReference>
<keyword evidence="2" id="KW-0285">Flavoprotein</keyword>
<dbReference type="InterPro" id="IPR036188">
    <property type="entry name" value="FAD/NAD-bd_sf"/>
</dbReference>
<name>A0A1B8AEU7_FUSPO</name>
<dbReference type="GO" id="GO:0004499">
    <property type="term" value="F:N,N-dimethylaniline monooxygenase activity"/>
    <property type="evidence" value="ECO:0007669"/>
    <property type="project" value="InterPro"/>
</dbReference>
<evidence type="ECO:0008006" key="10">
    <source>
        <dbReference type="Google" id="ProtNLM"/>
    </source>
</evidence>
<keyword evidence="6" id="KW-1133">Transmembrane helix</keyword>
<evidence type="ECO:0000313" key="9">
    <source>
        <dbReference type="Proteomes" id="UP000091967"/>
    </source>
</evidence>
<dbReference type="SUPFAM" id="SSF51905">
    <property type="entry name" value="FAD/NAD(P)-binding domain"/>
    <property type="match status" value="1"/>
</dbReference>
<evidence type="ECO:0000256" key="2">
    <source>
        <dbReference type="ARBA" id="ARBA00022630"/>
    </source>
</evidence>
<dbReference type="InterPro" id="IPR000960">
    <property type="entry name" value="Flavin_mOase"/>
</dbReference>
<dbReference type="Pfam" id="PF00743">
    <property type="entry name" value="FMO-like"/>
    <property type="match status" value="1"/>
</dbReference>
<dbReference type="Proteomes" id="UP000091967">
    <property type="component" value="Unassembled WGS sequence"/>
</dbReference>
<keyword evidence="5" id="KW-0560">Oxidoreductase</keyword>
<feature type="transmembrane region" description="Helical" evidence="6">
    <location>
        <begin position="604"/>
        <end position="623"/>
    </location>
</feature>
<dbReference type="GO" id="GO:0050660">
    <property type="term" value="F:flavin adenine dinucleotide binding"/>
    <property type="evidence" value="ECO:0007669"/>
    <property type="project" value="InterPro"/>
</dbReference>
<dbReference type="PANTHER" id="PTHR23023">
    <property type="entry name" value="DIMETHYLANILINE MONOOXYGENASE"/>
    <property type="match status" value="1"/>
</dbReference>
<proteinExistence type="inferred from homology"/>
<evidence type="ECO:0000256" key="1">
    <source>
        <dbReference type="ARBA" id="ARBA00009183"/>
    </source>
</evidence>
<evidence type="ECO:0000256" key="6">
    <source>
        <dbReference type="SAM" id="Phobius"/>
    </source>
</evidence>
<organism evidence="8 9">
    <name type="scientific">Fusarium poae</name>
    <dbReference type="NCBI Taxonomy" id="36050"/>
    <lineage>
        <taxon>Eukaryota</taxon>
        <taxon>Fungi</taxon>
        <taxon>Dikarya</taxon>
        <taxon>Ascomycota</taxon>
        <taxon>Pezizomycotina</taxon>
        <taxon>Sordariomycetes</taxon>
        <taxon>Hypocreomycetidae</taxon>
        <taxon>Hypocreales</taxon>
        <taxon>Nectriaceae</taxon>
        <taxon>Fusarium</taxon>
    </lineage>
</organism>
<evidence type="ECO:0000256" key="5">
    <source>
        <dbReference type="ARBA" id="ARBA00023002"/>
    </source>
</evidence>